<accession>A0ABT3FNX7</accession>
<evidence type="ECO:0000313" key="3">
    <source>
        <dbReference type="Proteomes" id="UP001207930"/>
    </source>
</evidence>
<name>A0ABT3FNX7_9BACT</name>
<dbReference type="EMBL" id="JAPDDS010000004">
    <property type="protein sequence ID" value="MCW1884961.1"/>
    <property type="molecule type" value="Genomic_DNA"/>
</dbReference>
<evidence type="ECO:0000313" key="2">
    <source>
        <dbReference type="EMBL" id="MCW1884961.1"/>
    </source>
</evidence>
<sequence length="167" mass="18544">MSESNENPIRKHADTLRNLVKEKTGVKLDYSLISLLIVDKVLEDIAGKGMSHLQGEDMEEAQRALRIPIATYYGECIRETFGGVWERDEKLGLALKKIGGLDLTILPLNTAYERMNGEDSKLFLATKFLCNEVFKQLWEKMYADEGAGTVPPPAPGTGAMPPPLPPR</sequence>
<feature type="region of interest" description="Disordered" evidence="1">
    <location>
        <begin position="148"/>
        <end position="167"/>
    </location>
</feature>
<comment type="caution">
    <text evidence="2">The sequence shown here is derived from an EMBL/GenBank/DDBJ whole genome shotgun (WGS) entry which is preliminary data.</text>
</comment>
<feature type="compositionally biased region" description="Pro residues" evidence="1">
    <location>
        <begin position="150"/>
        <end position="167"/>
    </location>
</feature>
<protein>
    <submittedName>
        <fullName evidence="2">Uncharacterized protein</fullName>
    </submittedName>
</protein>
<evidence type="ECO:0000256" key="1">
    <source>
        <dbReference type="SAM" id="MobiDB-lite"/>
    </source>
</evidence>
<reference evidence="2 3" key="1">
    <citation type="submission" date="2022-10" db="EMBL/GenBank/DDBJ databases">
        <title>Luteolibacter flavescens strain MCCC 1K03193, whole genome shotgun sequencing project.</title>
        <authorList>
            <person name="Zhao G."/>
            <person name="Shen L."/>
        </authorList>
    </citation>
    <scope>NUCLEOTIDE SEQUENCE [LARGE SCALE GENOMIC DNA]</scope>
    <source>
        <strain evidence="2 3">MCCC 1K03193</strain>
    </source>
</reference>
<organism evidence="2 3">
    <name type="scientific">Luteolibacter flavescens</name>
    <dbReference type="NCBI Taxonomy" id="1859460"/>
    <lineage>
        <taxon>Bacteria</taxon>
        <taxon>Pseudomonadati</taxon>
        <taxon>Verrucomicrobiota</taxon>
        <taxon>Verrucomicrobiia</taxon>
        <taxon>Verrucomicrobiales</taxon>
        <taxon>Verrucomicrobiaceae</taxon>
        <taxon>Luteolibacter</taxon>
    </lineage>
</organism>
<gene>
    <name evidence="2" type="ORF">OKA04_09495</name>
</gene>
<keyword evidence="3" id="KW-1185">Reference proteome</keyword>
<proteinExistence type="predicted"/>
<dbReference type="Proteomes" id="UP001207930">
    <property type="component" value="Unassembled WGS sequence"/>
</dbReference>
<dbReference type="RefSeq" id="WP_264500918.1">
    <property type="nucleotide sequence ID" value="NZ_JAPDDS010000004.1"/>
</dbReference>